<feature type="domain" description="Cadherin" evidence="8">
    <location>
        <begin position="276"/>
        <end position="375"/>
    </location>
</feature>
<dbReference type="PROSITE" id="PS50268">
    <property type="entry name" value="CADHERIN_2"/>
    <property type="match status" value="4"/>
</dbReference>
<dbReference type="EMBL" id="CP001390">
    <property type="protein sequence ID" value="ACM18737.1"/>
    <property type="molecule type" value="Genomic_DNA"/>
</dbReference>
<evidence type="ECO:0000259" key="8">
    <source>
        <dbReference type="PROSITE" id="PS50268"/>
    </source>
</evidence>
<dbReference type="GO" id="GO:0005886">
    <property type="term" value="C:plasma membrane"/>
    <property type="evidence" value="ECO:0007669"/>
    <property type="project" value="UniProtKB-SubCell"/>
</dbReference>
<dbReference type="Pfam" id="PF00028">
    <property type="entry name" value="Cadherin"/>
    <property type="match status" value="4"/>
</dbReference>
<dbReference type="SMART" id="SM00112">
    <property type="entry name" value="CA"/>
    <property type="match status" value="4"/>
</dbReference>
<sequence length="1129" mass="115744">MAKKIVTDEAKLTSGMIAVREKGGHAIPVAPGDRGAQAFSPSMVKKAFGNVEPEDQPQDDKKTIVAAVEGKEADGAVTAAMPVQAETAEPRPATGSDIAKTGDKDEDRSSGNGGWWLLGGAGLAAVATGIGLAFSGDDSDGSPQGMHSNDTEVFNPANPGSSPANSGSNLANFMPNLGNYAVTLAENSAKGTPVGKVSATDADGDTITYTIIAGNDNGAFAIDAASGAITVADASKLDFEATREFTLTVQASDGRLSDTGTVTINLVDRNDNAPVITSGSSGTVAENAPTDTVIYQAAARDADTETTITYSLKPGEDTSLLTIDPGSGTVTLNNSADFETKTSYTFTVIAGDGVNSSEQAVTVSVLNLNDNSPILTSGAGGSVAENAPISTVIYQAAASDADGDASFTYSLKPGGDADLLHVDSATGAVTLRSLADFESKPGYSFTVAVSDGIHTTEQEIAVSVTDVNEAPVITSNGGEATAAISVSENQAAVTTVTATDVDAGDSRTFSITGGADAALFAIDAETGALTFLAAPDREKPADVDHNNIYDVQVAVTDRGGLSDVQDLAVSVTDVREHVVVEASGTWLDLNANGIRDGEDRIRAVFTPGTGNVDLAAVHGVIHYNNIPSGAIDLNGFGADDRIEIDAQAFIDNGHEGLQILTRPHITTLDAFAKFAISHSGKTDNGLEDLATGTRYFNHNTYEALAAPPRTAGVSLTLHDAGNLHFKSNDGPTAIEGQLASGLPSGVPLQQVVDFVHLPEKPAVIHVVVERDGAVIDTDGDGVRDSGENRLAVFDAGGSADLGGTAGVTVHFNDVPLNALNLTGFGADDKVELDVQALEQHNVLRSATRLAGLTALTTITNILNPIRVGYTFNSAGSSPARLIVRETPLSIPFNGLPANANAVMGIADMGANKGNGALAYWSDSGNALNDARHILPSYTGNNEGGVLETLNSNAPHGGLVDFVWPENVMVDGSGAWIDANGDGRRDAGETTAVDLKGDLAANPVTVHVNGIPTTPLDFSGFGSDDRLVVDMDALRHGNDQRVLASQLTAAGRPWTDGYGFSGGTAGAGGKTGVFLAGNTLKFGHGTPGTGTVSLQYTAAGEREGIIALDARALAHHFDQVMFVDSGAGPA</sequence>
<dbReference type="HOGENOM" id="CLU_279242_0_0_7"/>
<keyword evidence="6" id="KW-0472">Membrane</keyword>
<keyword evidence="2" id="KW-0812">Transmembrane</keyword>
<protein>
    <submittedName>
        <fullName evidence="9">Cadherin domain protein</fullName>
    </submittedName>
</protein>
<keyword evidence="5" id="KW-1133">Transmembrane helix</keyword>
<feature type="compositionally biased region" description="Basic and acidic residues" evidence="7">
    <location>
        <begin position="100"/>
        <end position="109"/>
    </location>
</feature>
<gene>
    <name evidence="9" type="ordered locus">Geob_0368</name>
</gene>
<name>B9LZ05_GEODF</name>
<dbReference type="RefSeq" id="WP_012645466.1">
    <property type="nucleotide sequence ID" value="NC_011979.1"/>
</dbReference>
<evidence type="ECO:0000256" key="3">
    <source>
        <dbReference type="ARBA" id="ARBA00022737"/>
    </source>
</evidence>
<evidence type="ECO:0000313" key="9">
    <source>
        <dbReference type="EMBL" id="ACM18737.1"/>
    </source>
</evidence>
<evidence type="ECO:0000256" key="5">
    <source>
        <dbReference type="ARBA" id="ARBA00022989"/>
    </source>
</evidence>
<feature type="domain" description="Cadherin" evidence="8">
    <location>
        <begin position="382"/>
        <end position="473"/>
    </location>
</feature>
<dbReference type="InterPro" id="IPR002126">
    <property type="entry name" value="Cadherin-like_dom"/>
</dbReference>
<dbReference type="PRINTS" id="PR00205">
    <property type="entry name" value="CADHERIN"/>
</dbReference>
<keyword evidence="4" id="KW-0106">Calcium</keyword>
<dbReference type="CDD" id="cd11304">
    <property type="entry name" value="Cadherin_repeat"/>
    <property type="match status" value="4"/>
</dbReference>
<dbReference type="SUPFAM" id="SSF49313">
    <property type="entry name" value="Cadherin-like"/>
    <property type="match status" value="4"/>
</dbReference>
<organism evidence="9 10">
    <name type="scientific">Geotalea daltonii (strain DSM 22248 / JCM 15807 / FRC-32)</name>
    <name type="common">Geobacter daltonii</name>
    <dbReference type="NCBI Taxonomy" id="316067"/>
    <lineage>
        <taxon>Bacteria</taxon>
        <taxon>Pseudomonadati</taxon>
        <taxon>Thermodesulfobacteriota</taxon>
        <taxon>Desulfuromonadia</taxon>
        <taxon>Geobacterales</taxon>
        <taxon>Geobacteraceae</taxon>
        <taxon>Geotalea</taxon>
    </lineage>
</organism>
<dbReference type="PROSITE" id="PS00232">
    <property type="entry name" value="CADHERIN_1"/>
    <property type="match status" value="1"/>
</dbReference>
<dbReference type="GO" id="GO:0005509">
    <property type="term" value="F:calcium ion binding"/>
    <property type="evidence" value="ECO:0007669"/>
    <property type="project" value="InterPro"/>
</dbReference>
<feature type="compositionally biased region" description="Low complexity" evidence="7">
    <location>
        <begin position="155"/>
        <end position="169"/>
    </location>
</feature>
<evidence type="ECO:0000256" key="6">
    <source>
        <dbReference type="ARBA" id="ARBA00023136"/>
    </source>
</evidence>
<dbReference type="FunFam" id="2.60.40.60:FF:000020">
    <property type="entry name" value="Dachsous cadherin-related 1b"/>
    <property type="match status" value="1"/>
</dbReference>
<dbReference type="GO" id="GO:0007156">
    <property type="term" value="P:homophilic cell adhesion via plasma membrane adhesion molecules"/>
    <property type="evidence" value="ECO:0007669"/>
    <property type="project" value="InterPro"/>
</dbReference>
<feature type="domain" description="Cadherin" evidence="8">
    <location>
        <begin position="176"/>
        <end position="276"/>
    </location>
</feature>
<dbReference type="Gene3D" id="2.60.40.60">
    <property type="entry name" value="Cadherins"/>
    <property type="match status" value="4"/>
</dbReference>
<dbReference type="PANTHER" id="PTHR24026:SF126">
    <property type="entry name" value="PROTOCADHERIN FAT 4"/>
    <property type="match status" value="1"/>
</dbReference>
<dbReference type="KEGG" id="geo:Geob_0368"/>
<feature type="region of interest" description="Disordered" evidence="7">
    <location>
        <begin position="136"/>
        <end position="169"/>
    </location>
</feature>
<evidence type="ECO:0000256" key="2">
    <source>
        <dbReference type="ARBA" id="ARBA00022692"/>
    </source>
</evidence>
<dbReference type="AlphaFoldDB" id="B9LZ05"/>
<dbReference type="STRING" id="316067.Geob_0368"/>
<feature type="domain" description="Cadherin" evidence="8">
    <location>
        <begin position="478"/>
        <end position="583"/>
    </location>
</feature>
<comment type="subcellular location">
    <subcellularLocation>
        <location evidence="1">Membrane</location>
    </subcellularLocation>
</comment>
<dbReference type="Proteomes" id="UP000007721">
    <property type="component" value="Chromosome"/>
</dbReference>
<proteinExistence type="predicted"/>
<evidence type="ECO:0000256" key="1">
    <source>
        <dbReference type="ARBA" id="ARBA00004370"/>
    </source>
</evidence>
<feature type="compositionally biased region" description="Polar residues" evidence="7">
    <location>
        <begin position="141"/>
        <end position="152"/>
    </location>
</feature>
<keyword evidence="10" id="KW-1185">Reference proteome</keyword>
<accession>B9LZ05</accession>
<dbReference type="eggNOG" id="COG3210">
    <property type="taxonomic scope" value="Bacteria"/>
</dbReference>
<evidence type="ECO:0000313" key="10">
    <source>
        <dbReference type="Proteomes" id="UP000007721"/>
    </source>
</evidence>
<dbReference type="InterPro" id="IPR020894">
    <property type="entry name" value="Cadherin_CS"/>
</dbReference>
<evidence type="ECO:0000256" key="7">
    <source>
        <dbReference type="SAM" id="MobiDB-lite"/>
    </source>
</evidence>
<evidence type="ECO:0000256" key="4">
    <source>
        <dbReference type="ARBA" id="ARBA00022837"/>
    </source>
</evidence>
<keyword evidence="3" id="KW-0677">Repeat</keyword>
<dbReference type="PANTHER" id="PTHR24026">
    <property type="entry name" value="FAT ATYPICAL CADHERIN-RELATED"/>
    <property type="match status" value="1"/>
</dbReference>
<dbReference type="InterPro" id="IPR015919">
    <property type="entry name" value="Cadherin-like_sf"/>
</dbReference>
<reference evidence="9 10" key="1">
    <citation type="submission" date="2009-01" db="EMBL/GenBank/DDBJ databases">
        <title>Complete sequence of Geobacter sp. FRC-32.</title>
        <authorList>
            <consortium name="US DOE Joint Genome Institute"/>
            <person name="Lucas S."/>
            <person name="Copeland A."/>
            <person name="Lapidus A."/>
            <person name="Glavina del Rio T."/>
            <person name="Dalin E."/>
            <person name="Tice H."/>
            <person name="Bruce D."/>
            <person name="Goodwin L."/>
            <person name="Pitluck S."/>
            <person name="Saunders E."/>
            <person name="Brettin T."/>
            <person name="Detter J.C."/>
            <person name="Han C."/>
            <person name="Larimer F."/>
            <person name="Land M."/>
            <person name="Hauser L."/>
            <person name="Kyrpides N."/>
            <person name="Ovchinnikova G."/>
            <person name="Kostka J."/>
            <person name="Richardson P."/>
        </authorList>
    </citation>
    <scope>NUCLEOTIDE SEQUENCE [LARGE SCALE GENOMIC DNA]</scope>
    <source>
        <strain evidence="10">DSM 22248 / JCM 15807 / FRC-32</strain>
    </source>
</reference>
<feature type="region of interest" description="Disordered" evidence="7">
    <location>
        <begin position="83"/>
        <end position="113"/>
    </location>
</feature>